<dbReference type="SUPFAM" id="SSF52540">
    <property type="entry name" value="P-loop containing nucleoside triphosphate hydrolases"/>
    <property type="match status" value="1"/>
</dbReference>
<accession>A0ABS1D7K6</accession>
<gene>
    <name evidence="1" type="ORF">CKO45_32460</name>
</gene>
<organism evidence="1 2">
    <name type="scientific">Paracraurococcus ruber</name>
    <dbReference type="NCBI Taxonomy" id="77675"/>
    <lineage>
        <taxon>Bacteria</taxon>
        <taxon>Pseudomonadati</taxon>
        <taxon>Pseudomonadota</taxon>
        <taxon>Alphaproteobacteria</taxon>
        <taxon>Acetobacterales</taxon>
        <taxon>Roseomonadaceae</taxon>
        <taxon>Paracraurococcus</taxon>
    </lineage>
</organism>
<dbReference type="RefSeq" id="WP_200307071.1">
    <property type="nucleotide sequence ID" value="NZ_NRSG01000843.1"/>
</dbReference>
<evidence type="ECO:0000313" key="2">
    <source>
        <dbReference type="Proteomes" id="UP000697995"/>
    </source>
</evidence>
<name>A0ABS1D7K6_9PROT</name>
<feature type="non-terminal residue" evidence="1">
    <location>
        <position position="195"/>
    </location>
</feature>
<sequence length="195" mass="20943">LQEPGNGHKQLLLVKQDAKLEVAGPAMFVGRRRELQQALRVLAGRERTGVLLHGMGRLGKSSLATRLVDRRPDLTLAVVFGDYSALGVVSALDRVLKEHAPAHEMLEAGRAKVRDGGAAALQTLLIALLAGPCAGTRPGDKPLLLLVDDLEQVLDPDPAGGRHQVKTAMPEERAVLAALLQAFEPRRSQSRLLLT</sequence>
<protein>
    <recommendedName>
        <fullName evidence="3">Orc1-like AAA ATPase domain-containing protein</fullName>
    </recommendedName>
</protein>
<evidence type="ECO:0008006" key="3">
    <source>
        <dbReference type="Google" id="ProtNLM"/>
    </source>
</evidence>
<reference evidence="1 2" key="1">
    <citation type="journal article" date="2020" name="Microorganisms">
        <title>Osmotic Adaptation and Compatible Solute Biosynthesis of Phototrophic Bacteria as Revealed from Genome Analyses.</title>
        <authorList>
            <person name="Imhoff J.F."/>
            <person name="Rahn T."/>
            <person name="Kunzel S."/>
            <person name="Keller A."/>
            <person name="Neulinger S.C."/>
        </authorList>
    </citation>
    <scope>NUCLEOTIDE SEQUENCE [LARGE SCALE GENOMIC DNA]</scope>
    <source>
        <strain evidence="1 2">DSM 15382</strain>
    </source>
</reference>
<dbReference type="EMBL" id="NRSG01000843">
    <property type="protein sequence ID" value="MBK1662876.1"/>
    <property type="molecule type" value="Genomic_DNA"/>
</dbReference>
<dbReference type="InterPro" id="IPR027417">
    <property type="entry name" value="P-loop_NTPase"/>
</dbReference>
<dbReference type="Proteomes" id="UP000697995">
    <property type="component" value="Unassembled WGS sequence"/>
</dbReference>
<dbReference type="Gene3D" id="3.40.50.300">
    <property type="entry name" value="P-loop containing nucleotide triphosphate hydrolases"/>
    <property type="match status" value="1"/>
</dbReference>
<proteinExistence type="predicted"/>
<comment type="caution">
    <text evidence="1">The sequence shown here is derived from an EMBL/GenBank/DDBJ whole genome shotgun (WGS) entry which is preliminary data.</text>
</comment>
<evidence type="ECO:0000313" key="1">
    <source>
        <dbReference type="EMBL" id="MBK1662876.1"/>
    </source>
</evidence>
<feature type="non-terminal residue" evidence="1">
    <location>
        <position position="1"/>
    </location>
</feature>
<keyword evidence="2" id="KW-1185">Reference proteome</keyword>